<dbReference type="SUPFAM" id="SSF54001">
    <property type="entry name" value="Cysteine proteinases"/>
    <property type="match status" value="1"/>
</dbReference>
<sequence>MGCRQCSIVHPVKTSNKQEAEDGNSTIDNTTILQPNTYSNNDTIIAQSNTYSDDDIIISKFLDVKDHINIQVADSQAFNSSFIQQRQQALNNNSYRKTIESWKPNSLQELVQMIKSLSNGKSRIDQHSIIFYWVACNIEYDTVSFFTKNYPDQSAEGVFRTKKGVCAGYANIYKYLCDQLQLPCERVSGYSKGYGFDDKEGAPTEPDHAWNAVEIDRHWYLIESTWGAGHLNDSEDFERKFNSYYFLPRPNEMIYHHLPKDEKWQLLERPIQMDEYMQMPKLRPLYFELNLELISPYNRAYVDLVSGKPYALVLIRAPSDVQLMADLKLNDKKIEGGHRVIFDRKKQIYRCYFAPASIGKHKITIFGKRNDSESSTYSSAIQLIMNIKTMPANPISYPRTWDKFFDLDLKIISPQNTHFIKLNNGCTHARILVRAPENVQLLGRLNDDKEQKVKSGNQVYWDRQKDMWHCCFAPDRDGLFEALIMAKKKCDSGSYTSAVSFKIEAKQIPIPNISYPHTWQSFYDLGLKVIVPKDRANAVWNNGGSYAEIFMEAPDDVQLSCAIKYNDVKLKNGSLAQFNNEKKIWQLLFAPERTGQHELNVFGKRTSDTESSSTVVVKFNLDVTKIRRPMKFPTIYTQFETTKCQIYTPLDGILKKGSVVPIHCVIPNALEVSLKVDSEWFTNEGYTNPVLQRQLNVGSKEIIIYAKYEEGLSYTGLVKYTVQ</sequence>
<reference evidence="4" key="1">
    <citation type="submission" date="2021-02" db="EMBL/GenBank/DDBJ databases">
        <authorList>
            <person name="Nowell W R."/>
        </authorList>
    </citation>
    <scope>NUCLEOTIDE SEQUENCE</scope>
</reference>
<evidence type="ECO:0000259" key="2">
    <source>
        <dbReference type="SMART" id="SM00460"/>
    </source>
</evidence>
<proteinExistence type="predicted"/>
<evidence type="ECO:0000256" key="1">
    <source>
        <dbReference type="SAM" id="MobiDB-lite"/>
    </source>
</evidence>
<dbReference type="SMART" id="SM00460">
    <property type="entry name" value="TGc"/>
    <property type="match status" value="1"/>
</dbReference>
<dbReference type="Gene3D" id="3.10.620.30">
    <property type="match status" value="1"/>
</dbReference>
<dbReference type="InterPro" id="IPR002931">
    <property type="entry name" value="Transglutaminase-like"/>
</dbReference>
<dbReference type="InterPro" id="IPR052557">
    <property type="entry name" value="CAP/Cytokinesis_protein"/>
</dbReference>
<evidence type="ECO:0000313" key="3">
    <source>
        <dbReference type="EMBL" id="CAF1420320.1"/>
    </source>
</evidence>
<dbReference type="Proteomes" id="UP000663891">
    <property type="component" value="Unassembled WGS sequence"/>
</dbReference>
<dbReference type="EMBL" id="CAJNON010001041">
    <property type="protein sequence ID" value="CAF1420320.1"/>
    <property type="molecule type" value="Genomic_DNA"/>
</dbReference>
<gene>
    <name evidence="4" type="ORF">OKA104_LOCUS11703</name>
    <name evidence="3" type="ORF">VCS650_LOCUS37672</name>
</gene>
<evidence type="ECO:0000313" key="5">
    <source>
        <dbReference type="Proteomes" id="UP000663881"/>
    </source>
</evidence>
<protein>
    <recommendedName>
        <fullName evidence="2">Transglutaminase-like domain-containing protein</fullName>
    </recommendedName>
</protein>
<dbReference type="PANTHER" id="PTHR46333:SF2">
    <property type="entry name" value="CYTOKINESIS PROTEIN 3"/>
    <property type="match status" value="1"/>
</dbReference>
<dbReference type="GO" id="GO:0005737">
    <property type="term" value="C:cytoplasm"/>
    <property type="evidence" value="ECO:0007669"/>
    <property type="project" value="TreeGrafter"/>
</dbReference>
<feature type="domain" description="Transglutaminase-like" evidence="2">
    <location>
        <begin position="158"/>
        <end position="226"/>
    </location>
</feature>
<name>A0A818TTY7_9BILA</name>
<dbReference type="Proteomes" id="UP000663881">
    <property type="component" value="Unassembled WGS sequence"/>
</dbReference>
<dbReference type="InterPro" id="IPR056564">
    <property type="entry name" value="Ig-like_KY"/>
</dbReference>
<dbReference type="EMBL" id="CAJOAY010000547">
    <property type="protein sequence ID" value="CAF3689548.1"/>
    <property type="molecule type" value="Genomic_DNA"/>
</dbReference>
<accession>A0A818TTY7</accession>
<dbReference type="PANTHER" id="PTHR46333">
    <property type="entry name" value="CYTOKINESIS PROTEIN 3"/>
    <property type="match status" value="1"/>
</dbReference>
<organism evidence="4 5">
    <name type="scientific">Adineta steineri</name>
    <dbReference type="NCBI Taxonomy" id="433720"/>
    <lineage>
        <taxon>Eukaryota</taxon>
        <taxon>Metazoa</taxon>
        <taxon>Spiralia</taxon>
        <taxon>Gnathifera</taxon>
        <taxon>Rotifera</taxon>
        <taxon>Eurotatoria</taxon>
        <taxon>Bdelloidea</taxon>
        <taxon>Adinetida</taxon>
        <taxon>Adinetidae</taxon>
        <taxon>Adineta</taxon>
    </lineage>
</organism>
<evidence type="ECO:0000313" key="4">
    <source>
        <dbReference type="EMBL" id="CAF3689548.1"/>
    </source>
</evidence>
<dbReference type="AlphaFoldDB" id="A0A818TTY7"/>
<dbReference type="Pfam" id="PF23265">
    <property type="entry name" value="Ig-like_KY"/>
    <property type="match status" value="2"/>
</dbReference>
<feature type="region of interest" description="Disordered" evidence="1">
    <location>
        <begin position="14"/>
        <end position="33"/>
    </location>
</feature>
<dbReference type="OrthoDB" id="6129702at2759"/>
<dbReference type="Pfam" id="PF01841">
    <property type="entry name" value="Transglut_core"/>
    <property type="match status" value="1"/>
</dbReference>
<comment type="caution">
    <text evidence="4">The sequence shown here is derived from an EMBL/GenBank/DDBJ whole genome shotgun (WGS) entry which is preliminary data.</text>
</comment>
<dbReference type="InterPro" id="IPR038765">
    <property type="entry name" value="Papain-like_cys_pep_sf"/>
</dbReference>